<keyword evidence="5 6" id="KW-0408">Iron</keyword>
<organism evidence="7 8">
    <name type="scientific">Bacillus tequilensis</name>
    <dbReference type="NCBI Taxonomy" id="227866"/>
    <lineage>
        <taxon>Bacteria</taxon>
        <taxon>Bacillati</taxon>
        <taxon>Bacillota</taxon>
        <taxon>Bacilli</taxon>
        <taxon>Bacillales</taxon>
        <taxon>Bacillaceae</taxon>
        <taxon>Bacillus</taxon>
    </lineage>
</organism>
<evidence type="ECO:0000313" key="8">
    <source>
        <dbReference type="Proteomes" id="UP000501914"/>
    </source>
</evidence>
<dbReference type="GO" id="GO:0020037">
    <property type="term" value="F:heme binding"/>
    <property type="evidence" value="ECO:0007669"/>
    <property type="project" value="InterPro"/>
</dbReference>
<gene>
    <name evidence="7" type="ORF">G4P54_01275</name>
</gene>
<dbReference type="CDD" id="cd11067">
    <property type="entry name" value="CYP152"/>
    <property type="match status" value="1"/>
</dbReference>
<evidence type="ECO:0000256" key="6">
    <source>
        <dbReference type="PIRSR" id="PIRSR602401-1"/>
    </source>
</evidence>
<keyword evidence="4" id="KW-0560">Oxidoreductase</keyword>
<evidence type="ECO:0000256" key="3">
    <source>
        <dbReference type="ARBA" id="ARBA00022723"/>
    </source>
</evidence>
<keyword evidence="3 6" id="KW-0479">Metal-binding</keyword>
<dbReference type="PANTHER" id="PTHR24302">
    <property type="entry name" value="CYTOCHROME P450 FAMILY 3"/>
    <property type="match status" value="1"/>
</dbReference>
<dbReference type="Gene3D" id="1.10.630.10">
    <property type="entry name" value="Cytochrome P450"/>
    <property type="match status" value="1"/>
</dbReference>
<comment type="cofactor">
    <cofactor evidence="6">
        <name>heme</name>
        <dbReference type="ChEBI" id="CHEBI:30413"/>
    </cofactor>
</comment>
<dbReference type="AlphaFoldDB" id="A0A6H0WGE5"/>
<reference evidence="7 8" key="1">
    <citation type="submission" date="2020-02" db="EMBL/GenBank/DDBJ databases">
        <title>Genome sequencing, annotation and comparative genomic analysis of Bacillus tequilensis EA-CB0015, an effective biological control agent against Pseudocercospora fijiensis in banana plants.</title>
        <authorList>
            <person name="Cuellar-Gaviria T.Z."/>
            <person name="Ju K.-S."/>
            <person name="Villegas-Escobar V."/>
        </authorList>
    </citation>
    <scope>NUCLEOTIDE SEQUENCE [LARGE SCALE GENOMIC DNA]</scope>
    <source>
        <strain evidence="7 8">EA-CB0015</strain>
    </source>
</reference>
<keyword evidence="8" id="KW-1185">Reference proteome</keyword>
<dbReference type="GO" id="GO:0005506">
    <property type="term" value="F:iron ion binding"/>
    <property type="evidence" value="ECO:0007669"/>
    <property type="project" value="InterPro"/>
</dbReference>
<dbReference type="EMBL" id="CP048852">
    <property type="protein sequence ID" value="QIW78567.1"/>
    <property type="molecule type" value="Genomic_DNA"/>
</dbReference>
<dbReference type="InterPro" id="IPR050705">
    <property type="entry name" value="Cytochrome_P450_3A"/>
</dbReference>
<proteinExistence type="inferred from homology"/>
<dbReference type="FunFam" id="1.10.630.10:FF:000185">
    <property type="entry name" value="Fatty-acid peroxygenase"/>
    <property type="match status" value="1"/>
</dbReference>
<dbReference type="InterPro" id="IPR036396">
    <property type="entry name" value="Cyt_P450_sf"/>
</dbReference>
<dbReference type="InterPro" id="IPR001128">
    <property type="entry name" value="Cyt_P450"/>
</dbReference>
<accession>A0A6H0WGE5</accession>
<name>A0A6H0WGE5_9BACI</name>
<evidence type="ECO:0000256" key="5">
    <source>
        <dbReference type="ARBA" id="ARBA00023004"/>
    </source>
</evidence>
<dbReference type="PRINTS" id="PR00463">
    <property type="entry name" value="EP450I"/>
</dbReference>
<dbReference type="GO" id="GO:0016705">
    <property type="term" value="F:oxidoreductase activity, acting on paired donors, with incorporation or reduction of molecular oxygen"/>
    <property type="evidence" value="ECO:0007669"/>
    <property type="project" value="InterPro"/>
</dbReference>
<evidence type="ECO:0000313" key="7">
    <source>
        <dbReference type="EMBL" id="QIW78567.1"/>
    </source>
</evidence>
<evidence type="ECO:0000256" key="4">
    <source>
        <dbReference type="ARBA" id="ARBA00023002"/>
    </source>
</evidence>
<dbReference type="GO" id="GO:0004497">
    <property type="term" value="F:monooxygenase activity"/>
    <property type="evidence" value="ECO:0007669"/>
    <property type="project" value="InterPro"/>
</dbReference>
<dbReference type="PANTHER" id="PTHR24302:SF15">
    <property type="entry name" value="FATTY-ACID PEROXYGENASE"/>
    <property type="match status" value="1"/>
</dbReference>
<evidence type="ECO:0000256" key="1">
    <source>
        <dbReference type="ARBA" id="ARBA00010617"/>
    </source>
</evidence>
<dbReference type="KEGG" id="bteq:G4P54_01275"/>
<dbReference type="SUPFAM" id="SSF48264">
    <property type="entry name" value="Cytochrome P450"/>
    <property type="match status" value="1"/>
</dbReference>
<dbReference type="RefSeq" id="WP_167871531.1">
    <property type="nucleotide sequence ID" value="NZ_CP048852.1"/>
</dbReference>
<feature type="binding site" description="axial binding residue" evidence="6">
    <location>
        <position position="363"/>
    </location>
    <ligand>
        <name>heme</name>
        <dbReference type="ChEBI" id="CHEBI:30413"/>
    </ligand>
    <ligandPart>
        <name>Fe</name>
        <dbReference type="ChEBI" id="CHEBI:18248"/>
    </ligandPart>
</feature>
<dbReference type="Pfam" id="PF00067">
    <property type="entry name" value="p450"/>
    <property type="match status" value="1"/>
</dbReference>
<keyword evidence="2 6" id="KW-0349">Heme</keyword>
<comment type="similarity">
    <text evidence="1">Belongs to the cytochrome P450 family.</text>
</comment>
<sequence>MNEQIPHDKSLDNSLTLMQEGYLFVKNRTERYQSDLFQARLLGKTFICMTGAEAAKLFYDTERFQRQNALPKRVQKTLFGVNAIQTMDGSAHIHRKMLFLSLMTPAHQKRLAELMTEEWEAAVTRWEKADQVVLFEEAKEILCRVACYWAGVPLKETEVKERADDFIDMVDAFGAVGPRHWKGRRARPRAEEWIERMIEDVRAGLLKTPANTALHEMAFHTQEDGNELDSRMAAIELINVLRPIVAISYFLVFSALALHEHPKYKEWLRSGSGREREMFVQEVRRYYPFGPFLGALVKKDFVWNNCVFKKDTSVLLDVYGTNHDPRLWDRPDEFQPERFEEREENPFDLIPQGGGDAEKGHRCPGEGITIEVMKASLDFLVNRIEYDVPEQSLHYSLARMPSLPESGFVMSGIRWKR</sequence>
<dbReference type="Proteomes" id="UP000501914">
    <property type="component" value="Chromosome"/>
</dbReference>
<evidence type="ECO:0000256" key="2">
    <source>
        <dbReference type="ARBA" id="ARBA00022617"/>
    </source>
</evidence>
<protein>
    <submittedName>
        <fullName evidence="7">Cytochrome P450</fullName>
    </submittedName>
</protein>
<dbReference type="InterPro" id="IPR002401">
    <property type="entry name" value="Cyt_P450_E_grp-I"/>
</dbReference>